<dbReference type="EC" id="5.6.2.1" evidence="3"/>
<comment type="similarity">
    <text evidence="2">Belongs to the type IB topoisomerase family.</text>
</comment>
<protein>
    <recommendedName>
        <fullName evidence="3">DNA topoisomerase</fullName>
        <ecNumber evidence="3">5.6.2.1</ecNumber>
    </recommendedName>
</protein>
<keyword evidence="6 9" id="KW-0413">Isomerase</keyword>
<feature type="domain" description="DNA topoisomerase IB N-terminal" evidence="8">
    <location>
        <begin position="25"/>
        <end position="73"/>
    </location>
</feature>
<evidence type="ECO:0000256" key="2">
    <source>
        <dbReference type="ARBA" id="ARBA00006645"/>
    </source>
</evidence>
<dbReference type="Gene3D" id="1.10.132.120">
    <property type="match status" value="1"/>
</dbReference>
<dbReference type="Gene3D" id="3.90.15.10">
    <property type="entry name" value="Topoisomerase I, Chain A, domain 3"/>
    <property type="match status" value="1"/>
</dbReference>
<dbReference type="InterPro" id="IPR049331">
    <property type="entry name" value="Top1B_N_bact"/>
</dbReference>
<dbReference type="InterPro" id="IPR014711">
    <property type="entry name" value="TopoI_cat_a-hlx-sub_euk"/>
</dbReference>
<evidence type="ECO:0000256" key="1">
    <source>
        <dbReference type="ARBA" id="ARBA00000213"/>
    </source>
</evidence>
<evidence type="ECO:0000256" key="5">
    <source>
        <dbReference type="ARBA" id="ARBA00023125"/>
    </source>
</evidence>
<evidence type="ECO:0000259" key="7">
    <source>
        <dbReference type="Pfam" id="PF01028"/>
    </source>
</evidence>
<sequence length="323" mass="36786">MREIPDLIYYPDTRPGITRRRCGRGFTYFAPDGTRIEDVEERRRLSSLAVPPAYENVWICPRPDGHLQASGRDARQRKQYRYHPKWTEYRARKKYDDLTEFGRALPRIRRNIARDLDREAGDIDFAVAAVLAIIDRLSLRIGHPDYEHENGTYGATTLTHRHLSLGEHGLDLRYPGKGGRDVKRHVKDNKLQKVLHDLDDLPGARLVEWIDSDGTPREVTSDLVNHRLAEITQSDRLTAKTFRTWNGSVAALHAAAEAEKVTIKGMSEAAAQRLANTPTIARNSYIHPEVIALAEDPGRIPQDPPQISGLRVDERRLMALIDR</sequence>
<feature type="domain" description="DNA topoisomerase I catalytic core eukaryotic-type" evidence="7">
    <location>
        <begin position="87"/>
        <end position="258"/>
    </location>
</feature>
<dbReference type="InterPro" id="IPR013500">
    <property type="entry name" value="TopoI_cat_euk"/>
</dbReference>
<dbReference type="InterPro" id="IPR011010">
    <property type="entry name" value="DNA_brk_join_enz"/>
</dbReference>
<keyword evidence="4" id="KW-0799">Topoisomerase</keyword>
<evidence type="ECO:0000259" key="8">
    <source>
        <dbReference type="Pfam" id="PF21338"/>
    </source>
</evidence>
<dbReference type="GO" id="GO:0003917">
    <property type="term" value="F:DNA topoisomerase type I (single strand cut, ATP-independent) activity"/>
    <property type="evidence" value="ECO:0007669"/>
    <property type="project" value="UniProtKB-EC"/>
</dbReference>
<dbReference type="InterPro" id="IPR035447">
    <property type="entry name" value="DNA_topo_I_N_sf"/>
</dbReference>
<dbReference type="SUPFAM" id="SSF55869">
    <property type="entry name" value="DNA topoisomerase I domain"/>
    <property type="match status" value="1"/>
</dbReference>
<proteinExistence type="inferred from homology"/>
<evidence type="ECO:0000313" key="10">
    <source>
        <dbReference type="Proteomes" id="UP000199356"/>
    </source>
</evidence>
<evidence type="ECO:0000256" key="4">
    <source>
        <dbReference type="ARBA" id="ARBA00023029"/>
    </source>
</evidence>
<evidence type="ECO:0000313" key="9">
    <source>
        <dbReference type="EMBL" id="SFP90181.1"/>
    </source>
</evidence>
<keyword evidence="5" id="KW-0238">DNA-binding</keyword>
<name>A0A1I5U4J7_9RHOB</name>
<dbReference type="Pfam" id="PF21338">
    <property type="entry name" value="Top1B_N_bact"/>
    <property type="match status" value="1"/>
</dbReference>
<dbReference type="OrthoDB" id="9778962at2"/>
<gene>
    <name evidence="9" type="ORF">SAMN04488047_11751</name>
</gene>
<dbReference type="GO" id="GO:0003677">
    <property type="term" value="F:DNA binding"/>
    <property type="evidence" value="ECO:0007669"/>
    <property type="project" value="UniProtKB-KW"/>
</dbReference>
<dbReference type="Pfam" id="PF01028">
    <property type="entry name" value="Topoisom_I"/>
    <property type="match status" value="1"/>
</dbReference>
<dbReference type="STRING" id="441119.SAMN04488047_11751"/>
<dbReference type="RefSeq" id="WP_093424473.1">
    <property type="nucleotide sequence ID" value="NZ_FOXA01000017.1"/>
</dbReference>
<evidence type="ECO:0000256" key="3">
    <source>
        <dbReference type="ARBA" id="ARBA00012891"/>
    </source>
</evidence>
<dbReference type="GO" id="GO:0006265">
    <property type="term" value="P:DNA topological change"/>
    <property type="evidence" value="ECO:0007669"/>
    <property type="project" value="InterPro"/>
</dbReference>
<accession>A0A1I5U4J7</accession>
<dbReference type="EMBL" id="FOXA01000017">
    <property type="protein sequence ID" value="SFP90181.1"/>
    <property type="molecule type" value="Genomic_DNA"/>
</dbReference>
<comment type="catalytic activity">
    <reaction evidence="1">
        <text>ATP-independent breakage of single-stranded DNA, followed by passage and rejoining.</text>
        <dbReference type="EC" id="5.6.2.1"/>
    </reaction>
</comment>
<evidence type="ECO:0000256" key="6">
    <source>
        <dbReference type="ARBA" id="ARBA00023235"/>
    </source>
</evidence>
<organism evidence="9 10">
    <name type="scientific">Tranquillimonas alkanivorans</name>
    <dbReference type="NCBI Taxonomy" id="441119"/>
    <lineage>
        <taxon>Bacteria</taxon>
        <taxon>Pseudomonadati</taxon>
        <taxon>Pseudomonadota</taxon>
        <taxon>Alphaproteobacteria</taxon>
        <taxon>Rhodobacterales</taxon>
        <taxon>Roseobacteraceae</taxon>
        <taxon>Tranquillimonas</taxon>
    </lineage>
</organism>
<dbReference type="InterPro" id="IPR001631">
    <property type="entry name" value="TopoI"/>
</dbReference>
<dbReference type="Proteomes" id="UP000199356">
    <property type="component" value="Unassembled WGS sequence"/>
</dbReference>
<dbReference type="PROSITE" id="PS52038">
    <property type="entry name" value="TOPO_IB_2"/>
    <property type="match status" value="1"/>
</dbReference>
<keyword evidence="10" id="KW-1185">Reference proteome</keyword>
<dbReference type="SUPFAM" id="SSF56349">
    <property type="entry name" value="DNA breaking-rejoining enzymes"/>
    <property type="match status" value="1"/>
</dbReference>
<dbReference type="PRINTS" id="PR00416">
    <property type="entry name" value="EUTPISMRASEI"/>
</dbReference>
<dbReference type="Gene3D" id="3.30.66.10">
    <property type="entry name" value="DNA topoisomerase I domain"/>
    <property type="match status" value="1"/>
</dbReference>
<dbReference type="AlphaFoldDB" id="A0A1I5U4J7"/>
<reference evidence="9 10" key="1">
    <citation type="submission" date="2016-10" db="EMBL/GenBank/DDBJ databases">
        <authorList>
            <person name="de Groot N.N."/>
        </authorList>
    </citation>
    <scope>NUCLEOTIDE SEQUENCE [LARGE SCALE GENOMIC DNA]</scope>
    <source>
        <strain evidence="9 10">DSM 19547</strain>
    </source>
</reference>